<dbReference type="PANTHER" id="PTHR28259:SF1">
    <property type="entry name" value="FLUORIDE EXPORT PROTEIN 1-RELATED"/>
    <property type="match status" value="1"/>
</dbReference>
<dbReference type="InterPro" id="IPR003691">
    <property type="entry name" value="FluC"/>
</dbReference>
<comment type="subcellular location">
    <subcellularLocation>
        <location evidence="2">Cell membrane</location>
        <topology evidence="2">Multi-pass membrane protein</topology>
    </subcellularLocation>
</comment>
<keyword evidence="5 10" id="KW-1133">Transmembrane helix</keyword>
<evidence type="ECO:0000256" key="6">
    <source>
        <dbReference type="ARBA" id="ARBA00023136"/>
    </source>
</evidence>
<evidence type="ECO:0000313" key="11">
    <source>
        <dbReference type="EMBL" id="KAH0930684.1"/>
    </source>
</evidence>
<evidence type="ECO:0000256" key="10">
    <source>
        <dbReference type="SAM" id="Phobius"/>
    </source>
</evidence>
<feature type="compositionally biased region" description="Basic and acidic residues" evidence="9">
    <location>
        <begin position="78"/>
        <end position="87"/>
    </location>
</feature>
<dbReference type="Pfam" id="PF02537">
    <property type="entry name" value="CRCB"/>
    <property type="match status" value="2"/>
</dbReference>
<dbReference type="EMBL" id="JAGKQM010000004">
    <property type="protein sequence ID" value="KAH0930684.1"/>
    <property type="molecule type" value="Genomic_DNA"/>
</dbReference>
<evidence type="ECO:0000256" key="5">
    <source>
        <dbReference type="ARBA" id="ARBA00022989"/>
    </source>
</evidence>
<keyword evidence="3" id="KW-1003">Cell membrane</keyword>
<organism evidence="11 12">
    <name type="scientific">Brassica napus</name>
    <name type="common">Rape</name>
    <dbReference type="NCBI Taxonomy" id="3708"/>
    <lineage>
        <taxon>Eukaryota</taxon>
        <taxon>Viridiplantae</taxon>
        <taxon>Streptophyta</taxon>
        <taxon>Embryophyta</taxon>
        <taxon>Tracheophyta</taxon>
        <taxon>Spermatophyta</taxon>
        <taxon>Magnoliopsida</taxon>
        <taxon>eudicotyledons</taxon>
        <taxon>Gunneridae</taxon>
        <taxon>Pentapetalae</taxon>
        <taxon>rosids</taxon>
        <taxon>malvids</taxon>
        <taxon>Brassicales</taxon>
        <taxon>Brassicaceae</taxon>
        <taxon>Brassiceae</taxon>
        <taxon>Brassica</taxon>
    </lineage>
</organism>
<evidence type="ECO:0000256" key="4">
    <source>
        <dbReference type="ARBA" id="ARBA00022692"/>
    </source>
</evidence>
<feature type="compositionally biased region" description="Polar residues" evidence="9">
    <location>
        <begin position="96"/>
        <end position="114"/>
    </location>
</feature>
<gene>
    <name evidence="11" type="ORF">HID58_016411</name>
</gene>
<evidence type="ECO:0000313" key="12">
    <source>
        <dbReference type="Proteomes" id="UP000824890"/>
    </source>
</evidence>
<feature type="transmembrane region" description="Helical" evidence="10">
    <location>
        <begin position="165"/>
        <end position="186"/>
    </location>
</feature>
<dbReference type="PANTHER" id="PTHR28259">
    <property type="entry name" value="FLUORIDE EXPORT PROTEIN 1-RELATED"/>
    <property type="match status" value="1"/>
</dbReference>
<feature type="transmembrane region" description="Helical" evidence="10">
    <location>
        <begin position="389"/>
        <end position="411"/>
    </location>
</feature>
<reference evidence="11 12" key="1">
    <citation type="submission" date="2021-05" db="EMBL/GenBank/DDBJ databases">
        <title>Genome Assembly of Synthetic Allotetraploid Brassica napus Reveals Homoeologous Exchanges between Subgenomes.</title>
        <authorList>
            <person name="Davis J.T."/>
        </authorList>
    </citation>
    <scope>NUCLEOTIDE SEQUENCE [LARGE SCALE GENOMIC DNA]</scope>
    <source>
        <strain evidence="12">cv. Da-Ae</strain>
        <tissue evidence="11">Seedling</tissue>
    </source>
</reference>
<feature type="transmembrane region" description="Helical" evidence="10">
    <location>
        <begin position="198"/>
        <end position="218"/>
    </location>
</feature>
<dbReference type="Proteomes" id="UP000824890">
    <property type="component" value="Unassembled WGS sequence"/>
</dbReference>
<protein>
    <submittedName>
        <fullName evidence="11">Uncharacterized protein</fullName>
    </submittedName>
</protein>
<evidence type="ECO:0000256" key="7">
    <source>
        <dbReference type="ARBA" id="ARBA00035120"/>
    </source>
</evidence>
<feature type="transmembrane region" description="Helical" evidence="10">
    <location>
        <begin position="321"/>
        <end position="338"/>
    </location>
</feature>
<feature type="transmembrane region" description="Helical" evidence="10">
    <location>
        <begin position="230"/>
        <end position="252"/>
    </location>
</feature>
<evidence type="ECO:0000256" key="1">
    <source>
        <dbReference type="ARBA" id="ARBA00002598"/>
    </source>
</evidence>
<evidence type="ECO:0000256" key="2">
    <source>
        <dbReference type="ARBA" id="ARBA00004651"/>
    </source>
</evidence>
<feature type="transmembrane region" description="Helical" evidence="10">
    <location>
        <begin position="126"/>
        <end position="145"/>
    </location>
</feature>
<comment type="caution">
    <text evidence="11">The sequence shown here is derived from an EMBL/GenBank/DDBJ whole genome shotgun (WGS) entry which is preliminary data.</text>
</comment>
<feature type="transmembrane region" description="Helical" evidence="10">
    <location>
        <begin position="423"/>
        <end position="444"/>
    </location>
</feature>
<evidence type="ECO:0000256" key="9">
    <source>
        <dbReference type="SAM" id="MobiDB-lite"/>
    </source>
</evidence>
<keyword evidence="4 10" id="KW-0812">Transmembrane</keyword>
<accession>A0ABQ8DMU4</accession>
<evidence type="ECO:0000256" key="3">
    <source>
        <dbReference type="ARBA" id="ARBA00022475"/>
    </source>
</evidence>
<comment type="similarity">
    <text evidence="7">Belongs to the fluoride channel Fluc/FEX (TC 1.A.43) family.</text>
</comment>
<comment type="function">
    <text evidence="1">Fluoride channel required for the rapid expulsion of cytoplasmic fluoride.</text>
</comment>
<name>A0ABQ8DMU4_BRANA</name>
<feature type="compositionally biased region" description="Low complexity" evidence="9">
    <location>
        <begin position="14"/>
        <end position="30"/>
    </location>
</feature>
<sequence>MDHQEPYRTRSFSRESSLASSLSLSRSLPLFVNNDVDDSESVSEAGDIGDRSLRRRHSSGRSNRLFSSEDLIEQGGDDTSRQEHDLSVIKPLPEHMTTSPLPTKSLLSPETNNPGKKEEPVLPKSLEYISCLIHLAVFGILGAITRYLLQKLFGPSVARVTSDGSILYLDLPSNMVGSFLMGWFGVVFKADITRVSEFLAIGLSTGYLGSLTTFSGWNQKMLDLSADGKWLYAVLGFLLGLFLASYSIILGVETAKGFRWLLDRRASSSSKERTSCLLEVNTFKMHLVSMTLMVVLLVALLAVSATQLVKEFDKGTSEAQLWLGCLVAAPGVWLRWFLARLNGRGLGKDGQYLRWVPFGTVIANAAAASAMAALATLKKSVDTTTCNTVASSIQFGLLGCLSTVSTFMAEFNAMRESDYPWRAYAYASFTIAVSFAIGTVIYSVPVWVVGFSYKEIKPLVWLDPIMRREMKVKRRELKKKKKKKKEKTRVRMLCDFCGSSSSKRYEHTKQEEALLIESELKRLRLLTRRMTGKDLDGLTFAELLLLESLLKQVLLIVKKLKKKTELEEEQRLQKKEADDECEGSTRRELVVLVEYERRSSESMQSEFERLWLLKE</sequence>
<keyword evidence="12" id="KW-1185">Reference proteome</keyword>
<evidence type="ECO:0000256" key="8">
    <source>
        <dbReference type="ARBA" id="ARBA00035585"/>
    </source>
</evidence>
<feature type="transmembrane region" description="Helical" evidence="10">
    <location>
        <begin position="358"/>
        <end position="377"/>
    </location>
</feature>
<feature type="transmembrane region" description="Helical" evidence="10">
    <location>
        <begin position="287"/>
        <end position="309"/>
    </location>
</feature>
<proteinExistence type="inferred from homology"/>
<comment type="catalytic activity">
    <reaction evidence="8">
        <text>fluoride(in) = fluoride(out)</text>
        <dbReference type="Rhea" id="RHEA:76159"/>
        <dbReference type="ChEBI" id="CHEBI:17051"/>
    </reaction>
    <physiologicalReaction direction="left-to-right" evidence="8">
        <dbReference type="Rhea" id="RHEA:76160"/>
    </physiologicalReaction>
</comment>
<keyword evidence="6 10" id="KW-0472">Membrane</keyword>
<feature type="region of interest" description="Disordered" evidence="9">
    <location>
        <begin position="1"/>
        <end position="120"/>
    </location>
</feature>